<organism evidence="2 3">
    <name type="scientific">[Clostridium] cellulosi</name>
    <dbReference type="NCBI Taxonomy" id="29343"/>
    <lineage>
        <taxon>Bacteria</taxon>
        <taxon>Bacillati</taxon>
        <taxon>Bacillota</taxon>
        <taxon>Clostridia</taxon>
        <taxon>Eubacteriales</taxon>
        <taxon>Oscillospiraceae</taxon>
        <taxon>Oscillospiraceae incertae sedis</taxon>
    </lineage>
</organism>
<reference evidence="3" key="1">
    <citation type="submission" date="2014-07" db="EMBL/GenBank/DDBJ databases">
        <authorList>
            <person name="Wibberg D."/>
        </authorList>
    </citation>
    <scope>NUCLEOTIDE SEQUENCE [LARGE SCALE GENOMIC DNA]</scope>
    <source>
        <strain evidence="3">DG5</strain>
    </source>
</reference>
<dbReference type="PATRIC" id="fig|29343.3.peg.789"/>
<feature type="region of interest" description="Disordered" evidence="1">
    <location>
        <begin position="30"/>
        <end position="54"/>
    </location>
</feature>
<dbReference type="KEGG" id="ccel:CCDG5_0753"/>
<sequence>MLKNLLRSAADGVRFCKDFRGKIARAQHLSHPKVRSDSGFAGRPATDKKTAKRKTFSEYWSSRNRYRHIQASANDKKG</sequence>
<name>A0A078KN07_9FIRM</name>
<evidence type="ECO:0000256" key="1">
    <source>
        <dbReference type="SAM" id="MobiDB-lite"/>
    </source>
</evidence>
<evidence type="ECO:0000313" key="2">
    <source>
        <dbReference type="EMBL" id="CDZ23882.1"/>
    </source>
</evidence>
<dbReference type="EMBL" id="LM995447">
    <property type="protein sequence ID" value="CDZ23882.1"/>
    <property type="molecule type" value="Genomic_DNA"/>
</dbReference>
<dbReference type="STRING" id="29343.CCDG5_0753"/>
<evidence type="ECO:0000313" key="3">
    <source>
        <dbReference type="Proteomes" id="UP000032431"/>
    </source>
</evidence>
<gene>
    <name evidence="2" type="ORF">CCDG5_0753</name>
</gene>
<protein>
    <submittedName>
        <fullName evidence="2">Uncharacterized protein</fullName>
    </submittedName>
</protein>
<dbReference type="AlphaFoldDB" id="A0A078KN07"/>
<dbReference type="Proteomes" id="UP000032431">
    <property type="component" value="Chromosome I"/>
</dbReference>
<keyword evidence="3" id="KW-1185">Reference proteome</keyword>
<accession>A0A078KN07</accession>
<dbReference type="HOGENOM" id="CLU_2615752_0_0_9"/>
<proteinExistence type="predicted"/>